<feature type="compositionally biased region" description="Polar residues" evidence="1">
    <location>
        <begin position="535"/>
        <end position="544"/>
    </location>
</feature>
<reference evidence="2" key="1">
    <citation type="submission" date="2020-02" db="EMBL/GenBank/DDBJ databases">
        <authorList>
            <person name="Palmer J.M."/>
        </authorList>
    </citation>
    <scope>NUCLEOTIDE SEQUENCE</scope>
    <source>
        <strain evidence="2">EPUS1.4</strain>
        <tissue evidence="2">Thallus</tissue>
    </source>
</reference>
<organism evidence="2 3">
    <name type="scientific">Endocarpon pusillum</name>
    <dbReference type="NCBI Taxonomy" id="364733"/>
    <lineage>
        <taxon>Eukaryota</taxon>
        <taxon>Fungi</taxon>
        <taxon>Dikarya</taxon>
        <taxon>Ascomycota</taxon>
        <taxon>Pezizomycotina</taxon>
        <taxon>Eurotiomycetes</taxon>
        <taxon>Chaetothyriomycetidae</taxon>
        <taxon>Verrucariales</taxon>
        <taxon>Verrucariaceae</taxon>
        <taxon>Endocarpon</taxon>
    </lineage>
</organism>
<protein>
    <submittedName>
        <fullName evidence="2">Uncharacterized protein</fullName>
    </submittedName>
</protein>
<keyword evidence="3" id="KW-1185">Reference proteome</keyword>
<evidence type="ECO:0000313" key="2">
    <source>
        <dbReference type="EMBL" id="KAF7509304.1"/>
    </source>
</evidence>
<feature type="compositionally biased region" description="Low complexity" evidence="1">
    <location>
        <begin position="523"/>
        <end position="534"/>
    </location>
</feature>
<feature type="region of interest" description="Disordered" evidence="1">
    <location>
        <begin position="352"/>
        <end position="400"/>
    </location>
</feature>
<feature type="compositionally biased region" description="Basic and acidic residues" evidence="1">
    <location>
        <begin position="1"/>
        <end position="18"/>
    </location>
</feature>
<comment type="caution">
    <text evidence="2">The sequence shown here is derived from an EMBL/GenBank/DDBJ whole genome shotgun (WGS) entry which is preliminary data.</text>
</comment>
<evidence type="ECO:0000313" key="3">
    <source>
        <dbReference type="Proteomes" id="UP000606974"/>
    </source>
</evidence>
<feature type="compositionally biased region" description="Polar residues" evidence="1">
    <location>
        <begin position="377"/>
        <end position="400"/>
    </location>
</feature>
<dbReference type="AlphaFoldDB" id="A0A8H7E3L6"/>
<accession>A0A8H7E3L6</accession>
<dbReference type="EMBL" id="JAACFV010000043">
    <property type="protein sequence ID" value="KAF7509304.1"/>
    <property type="molecule type" value="Genomic_DNA"/>
</dbReference>
<evidence type="ECO:0000256" key="1">
    <source>
        <dbReference type="SAM" id="MobiDB-lite"/>
    </source>
</evidence>
<feature type="region of interest" description="Disordered" evidence="1">
    <location>
        <begin position="413"/>
        <end position="586"/>
    </location>
</feature>
<feature type="region of interest" description="Disordered" evidence="1">
    <location>
        <begin position="76"/>
        <end position="106"/>
    </location>
</feature>
<dbReference type="Proteomes" id="UP000606974">
    <property type="component" value="Unassembled WGS sequence"/>
</dbReference>
<sequence length="586" mass="61857">MSGEGERQPPSHGRDGQERGSSALGGLIARSKRSAQWTQQGLPSPKSARPPVPASGAGVGRSPLSAFTPFSAFGYQSSTAGAQRPSPQHGRGADPTPGQGLSLPYSGGATLQQFLASNLSWQIEAGPRLSPRGGPSAESNLSPVNRVWKDPYRDGLLAEILRAKESIKIAEKDLLSVHPALQRHVMMRKEKLQNETDLDYQRRRRSIFLIENGRERIKTYSEEFNDSYFPDMKLAYPDAGPWYNDAIALLDQTECDPKKRLQVFSEQLQKLKNISRPTDFQRAFIREYQQVVDKERRIVAQGVQIQLGVGPSVQRATASSTAGSGGARPTPIQTGESLNTKLGTLTTARRSFSFPTNLGRGTVDGVSGPESPKLGRTQASTVHSNTSKGDTSRQIAAQPSSSRIITTGADVAGSKPRTISADTPMASASTPPVAGARPAAMSLGRAGSPRSVSLATVKSPRPGTGTRVPGAGSLERMETGGADTGIPRASASRSSSGALTDPAIGAVASRSSSETLTDPALWSVASPSSSMSISDTEQPNTTRSGVPETSEVPNLGPSAVAAASAQPGTSTRGQGRKTMQKRQQVP</sequence>
<name>A0A8H7E3L6_9EURO</name>
<feature type="region of interest" description="Disordered" evidence="1">
    <location>
        <begin position="311"/>
        <end position="339"/>
    </location>
</feature>
<feature type="region of interest" description="Disordered" evidence="1">
    <location>
        <begin position="1"/>
        <end position="63"/>
    </location>
</feature>
<gene>
    <name evidence="2" type="ORF">GJ744_008198</name>
</gene>
<proteinExistence type="predicted"/>